<sequence length="187" mass="21057">MATAQVDAYPTGRRAAEILDLVEEHPLFDRLRASTLAYPECWATFTGYPVINEWDLDEDGPHLFEEALRTMAMKAAVYDATGDERAAELDVAAPVDEMVHALTAQFTLLSRIQTDLGVTFIHSTDNERFQYDADGLTDMIYRAAGWGEPRRRYWIGKAETARRLSVLLGLYESIGINRGGRSHLLNF</sequence>
<reference evidence="2" key="1">
    <citation type="submission" date="2016-07" db="EMBL/GenBank/DDBJ databases">
        <title>Frankia sp. NRRL B-16219 Genome sequencing.</title>
        <authorList>
            <person name="Ghodhbane-Gtari F."/>
            <person name="Swanson E."/>
            <person name="Gueddou A."/>
            <person name="Louati M."/>
            <person name="Nouioui I."/>
            <person name="Hezbri K."/>
            <person name="Abebe-Akele F."/>
            <person name="Simpson S."/>
            <person name="Morris K."/>
            <person name="Thomas K."/>
            <person name="Gtari M."/>
            <person name="Tisa L.S."/>
        </authorList>
    </citation>
    <scope>NUCLEOTIDE SEQUENCE [LARGE SCALE GENOMIC DNA]</scope>
    <source>
        <strain evidence="2">NRRL B-16219</strain>
    </source>
</reference>
<dbReference type="Proteomes" id="UP000179769">
    <property type="component" value="Unassembled WGS sequence"/>
</dbReference>
<evidence type="ECO:0000313" key="2">
    <source>
        <dbReference type="Proteomes" id="UP000179769"/>
    </source>
</evidence>
<protein>
    <submittedName>
        <fullName evidence="1">Uncharacterized protein</fullName>
    </submittedName>
</protein>
<gene>
    <name evidence="1" type="ORF">BBK14_20460</name>
</gene>
<dbReference type="EMBL" id="MAXA01000222">
    <property type="protein sequence ID" value="OHV27487.1"/>
    <property type="molecule type" value="Genomic_DNA"/>
</dbReference>
<proteinExistence type="predicted"/>
<comment type="caution">
    <text evidence="1">The sequence shown here is derived from an EMBL/GenBank/DDBJ whole genome shotgun (WGS) entry which is preliminary data.</text>
</comment>
<evidence type="ECO:0000313" key="1">
    <source>
        <dbReference type="EMBL" id="OHV27487.1"/>
    </source>
</evidence>
<accession>A0A1S1Q1P7</accession>
<organism evidence="1 2">
    <name type="scientific">Parafrankia soli</name>
    <dbReference type="NCBI Taxonomy" id="2599596"/>
    <lineage>
        <taxon>Bacteria</taxon>
        <taxon>Bacillati</taxon>
        <taxon>Actinomycetota</taxon>
        <taxon>Actinomycetes</taxon>
        <taxon>Frankiales</taxon>
        <taxon>Frankiaceae</taxon>
        <taxon>Parafrankia</taxon>
    </lineage>
</organism>
<keyword evidence="2" id="KW-1185">Reference proteome</keyword>
<name>A0A1S1Q1P7_9ACTN</name>
<dbReference type="AlphaFoldDB" id="A0A1S1Q1P7"/>